<evidence type="ECO:0000313" key="2">
    <source>
        <dbReference type="EMBL" id="KIK51335.1"/>
    </source>
</evidence>
<dbReference type="AlphaFoldDB" id="A0A0D0AM64"/>
<feature type="compositionally biased region" description="Low complexity" evidence="1">
    <location>
        <begin position="1"/>
        <end position="16"/>
    </location>
</feature>
<gene>
    <name evidence="2" type="ORF">GYMLUDRAFT_50640</name>
</gene>
<dbReference type="EMBL" id="KN834866">
    <property type="protein sequence ID" value="KIK51335.1"/>
    <property type="molecule type" value="Genomic_DNA"/>
</dbReference>
<dbReference type="Proteomes" id="UP000053593">
    <property type="component" value="Unassembled WGS sequence"/>
</dbReference>
<evidence type="ECO:0000256" key="1">
    <source>
        <dbReference type="SAM" id="MobiDB-lite"/>
    </source>
</evidence>
<protein>
    <submittedName>
        <fullName evidence="2">Uncharacterized protein</fullName>
    </submittedName>
</protein>
<accession>A0A0D0AM64</accession>
<organism evidence="2 3">
    <name type="scientific">Collybiopsis luxurians FD-317 M1</name>
    <dbReference type="NCBI Taxonomy" id="944289"/>
    <lineage>
        <taxon>Eukaryota</taxon>
        <taxon>Fungi</taxon>
        <taxon>Dikarya</taxon>
        <taxon>Basidiomycota</taxon>
        <taxon>Agaricomycotina</taxon>
        <taxon>Agaricomycetes</taxon>
        <taxon>Agaricomycetidae</taxon>
        <taxon>Agaricales</taxon>
        <taxon>Marasmiineae</taxon>
        <taxon>Omphalotaceae</taxon>
        <taxon>Collybiopsis</taxon>
        <taxon>Collybiopsis luxurians</taxon>
    </lineage>
</organism>
<dbReference type="HOGENOM" id="CLU_3087437_0_0_1"/>
<sequence length="52" mass="5256">MCTSSSHSVASSTTSSHSKETESPIKCYGGSGATCGSCGWTNAHAPNCPFKS</sequence>
<evidence type="ECO:0000313" key="3">
    <source>
        <dbReference type="Proteomes" id="UP000053593"/>
    </source>
</evidence>
<name>A0A0D0AM64_9AGAR</name>
<feature type="region of interest" description="Disordered" evidence="1">
    <location>
        <begin position="1"/>
        <end position="31"/>
    </location>
</feature>
<proteinExistence type="predicted"/>
<reference evidence="2 3" key="1">
    <citation type="submission" date="2014-04" db="EMBL/GenBank/DDBJ databases">
        <title>Evolutionary Origins and Diversification of the Mycorrhizal Mutualists.</title>
        <authorList>
            <consortium name="DOE Joint Genome Institute"/>
            <consortium name="Mycorrhizal Genomics Consortium"/>
            <person name="Kohler A."/>
            <person name="Kuo A."/>
            <person name="Nagy L.G."/>
            <person name="Floudas D."/>
            <person name="Copeland A."/>
            <person name="Barry K.W."/>
            <person name="Cichocki N."/>
            <person name="Veneault-Fourrey C."/>
            <person name="LaButti K."/>
            <person name="Lindquist E.A."/>
            <person name="Lipzen A."/>
            <person name="Lundell T."/>
            <person name="Morin E."/>
            <person name="Murat C."/>
            <person name="Riley R."/>
            <person name="Ohm R."/>
            <person name="Sun H."/>
            <person name="Tunlid A."/>
            <person name="Henrissat B."/>
            <person name="Grigoriev I.V."/>
            <person name="Hibbett D.S."/>
            <person name="Martin F."/>
        </authorList>
    </citation>
    <scope>NUCLEOTIDE SEQUENCE [LARGE SCALE GENOMIC DNA]</scope>
    <source>
        <strain evidence="2 3">FD-317 M1</strain>
    </source>
</reference>
<keyword evidence="3" id="KW-1185">Reference proteome</keyword>